<dbReference type="InterPro" id="IPR005064">
    <property type="entry name" value="BUG"/>
</dbReference>
<dbReference type="PIRSF" id="PIRSF017082">
    <property type="entry name" value="YflP"/>
    <property type="match status" value="1"/>
</dbReference>
<dbReference type="EMBL" id="JACOMF010000001">
    <property type="protein sequence ID" value="MBC4014001.1"/>
    <property type="molecule type" value="Genomic_DNA"/>
</dbReference>
<dbReference type="Pfam" id="PF03401">
    <property type="entry name" value="TctC"/>
    <property type="match status" value="1"/>
</dbReference>
<feature type="chain" id="PRO_5040720520" evidence="2">
    <location>
        <begin position="20"/>
        <end position="319"/>
    </location>
</feature>
<keyword evidence="4" id="KW-1185">Reference proteome</keyword>
<proteinExistence type="inferred from homology"/>
<evidence type="ECO:0000313" key="4">
    <source>
        <dbReference type="Proteomes" id="UP000600101"/>
    </source>
</evidence>
<gene>
    <name evidence="3" type="ORF">H7965_01585</name>
</gene>
<evidence type="ECO:0000256" key="2">
    <source>
        <dbReference type="SAM" id="SignalP"/>
    </source>
</evidence>
<feature type="signal peptide" evidence="2">
    <location>
        <begin position="1"/>
        <end position="19"/>
    </location>
</feature>
<name>A0A9X0QUK1_9PROT</name>
<accession>A0A9X0QUK1</accession>
<evidence type="ECO:0000256" key="1">
    <source>
        <dbReference type="ARBA" id="ARBA00006987"/>
    </source>
</evidence>
<comment type="similarity">
    <text evidence="1">Belongs to the UPF0065 (bug) family.</text>
</comment>
<reference evidence="3" key="1">
    <citation type="submission" date="2020-08" db="EMBL/GenBank/DDBJ databases">
        <authorList>
            <person name="Hu Y."/>
            <person name="Nguyen S.V."/>
            <person name="Li F."/>
            <person name="Fanning S."/>
        </authorList>
    </citation>
    <scope>NUCLEOTIDE SEQUENCE</scope>
    <source>
        <strain evidence="3">SYSU D8009</strain>
    </source>
</reference>
<dbReference type="AlphaFoldDB" id="A0A9X0QUK1"/>
<dbReference type="Proteomes" id="UP000600101">
    <property type="component" value="Unassembled WGS sequence"/>
</dbReference>
<comment type="caution">
    <text evidence="3">The sequence shown here is derived from an EMBL/GenBank/DDBJ whole genome shotgun (WGS) entry which is preliminary data.</text>
</comment>
<dbReference type="PANTHER" id="PTHR42928">
    <property type="entry name" value="TRICARBOXYLATE-BINDING PROTEIN"/>
    <property type="match status" value="1"/>
</dbReference>
<keyword evidence="2" id="KW-0732">Signal</keyword>
<dbReference type="RefSeq" id="WP_186768759.1">
    <property type="nucleotide sequence ID" value="NZ_JACOMF010000001.1"/>
</dbReference>
<dbReference type="Gene3D" id="3.40.190.10">
    <property type="entry name" value="Periplasmic binding protein-like II"/>
    <property type="match status" value="1"/>
</dbReference>
<dbReference type="InterPro" id="IPR042100">
    <property type="entry name" value="Bug_dom1"/>
</dbReference>
<dbReference type="PANTHER" id="PTHR42928:SF5">
    <property type="entry name" value="BLR1237 PROTEIN"/>
    <property type="match status" value="1"/>
</dbReference>
<evidence type="ECO:0000313" key="3">
    <source>
        <dbReference type="EMBL" id="MBC4014001.1"/>
    </source>
</evidence>
<sequence>MKRRALLAVAALAPGLARAQGWSPDRPIRWILGFAPGGVGDLSARLVAQKLTERLGQPVVVENRPSAGGIVAAEAVARAAPDGHTILLMTTTDSTASAVYRQLPYHLLRDFEFVSRMAFFDHVLAVGAQSPYRTLGEFIAAAKTRPGSANIGSVAVGGAQNLGAELFRSMAGLDMTVVAYRATPDLLNAATSGDVHLVSEILAPVLPQLAGGRMRILAIAAPRRFPDLPEVPTAEEAGLSGYVVRSWNGIAAPARTPRAVVDRLGAELAHALALPEVRDRLLELGVQPAPGMPEAFRVFVAEENARWARVVADASIPRQ</sequence>
<protein>
    <submittedName>
        <fullName evidence="3">Tripartite tricarboxylate transporter substrate binding protein</fullName>
    </submittedName>
</protein>
<organism evidence="3 4">
    <name type="scientific">Siccirubricoccus deserti</name>
    <dbReference type="NCBI Taxonomy" id="2013562"/>
    <lineage>
        <taxon>Bacteria</taxon>
        <taxon>Pseudomonadati</taxon>
        <taxon>Pseudomonadota</taxon>
        <taxon>Alphaproteobacteria</taxon>
        <taxon>Acetobacterales</taxon>
        <taxon>Roseomonadaceae</taxon>
        <taxon>Siccirubricoccus</taxon>
    </lineage>
</organism>
<dbReference type="Gene3D" id="3.40.190.150">
    <property type="entry name" value="Bordetella uptake gene, domain 1"/>
    <property type="match status" value="1"/>
</dbReference>